<keyword evidence="6" id="KW-1133">Transmembrane helix</keyword>
<dbReference type="GeneID" id="108015891"/>
<dbReference type="InterPro" id="IPR037457">
    <property type="entry name" value="M28_QC"/>
</dbReference>
<keyword evidence="5" id="KW-0012">Acyltransferase</keyword>
<dbReference type="Pfam" id="PF04389">
    <property type="entry name" value="Peptidase_M28"/>
    <property type="match status" value="1"/>
</dbReference>
<keyword evidence="6" id="KW-0472">Membrane</keyword>
<evidence type="ECO:0000313" key="8">
    <source>
        <dbReference type="Proteomes" id="UP001652628"/>
    </source>
</evidence>
<reference evidence="9" key="1">
    <citation type="submission" date="2025-08" db="UniProtKB">
        <authorList>
            <consortium name="RefSeq"/>
        </authorList>
    </citation>
    <scope>IDENTIFICATION</scope>
</reference>
<evidence type="ECO:0000259" key="7">
    <source>
        <dbReference type="Pfam" id="PF04389"/>
    </source>
</evidence>
<protein>
    <recommendedName>
        <fullName evidence="3">glutaminyl-peptide cyclotransferase</fullName>
        <ecNumber evidence="3">2.3.2.5</ecNumber>
    </recommendedName>
</protein>
<organism evidence="8 9">
    <name type="scientific">Drosophila suzukii</name>
    <name type="common">Spotted-wing drosophila fruit fly</name>
    <dbReference type="NCBI Taxonomy" id="28584"/>
    <lineage>
        <taxon>Eukaryota</taxon>
        <taxon>Metazoa</taxon>
        <taxon>Ecdysozoa</taxon>
        <taxon>Arthropoda</taxon>
        <taxon>Hexapoda</taxon>
        <taxon>Insecta</taxon>
        <taxon>Pterygota</taxon>
        <taxon>Neoptera</taxon>
        <taxon>Endopterygota</taxon>
        <taxon>Diptera</taxon>
        <taxon>Brachycera</taxon>
        <taxon>Muscomorpha</taxon>
        <taxon>Ephydroidea</taxon>
        <taxon>Drosophilidae</taxon>
        <taxon>Drosophila</taxon>
        <taxon>Sophophora</taxon>
    </lineage>
</organism>
<dbReference type="Gene3D" id="3.40.630.10">
    <property type="entry name" value="Zn peptidases"/>
    <property type="match status" value="1"/>
</dbReference>
<accession>A0AB40A7C3</accession>
<dbReference type="SUPFAM" id="SSF53187">
    <property type="entry name" value="Zn-dependent exopeptidases"/>
    <property type="match status" value="1"/>
</dbReference>
<feature type="domain" description="Peptidase M28" evidence="7">
    <location>
        <begin position="118"/>
        <end position="326"/>
    </location>
</feature>
<keyword evidence="4" id="KW-0808">Transferase</keyword>
<sequence>MASSRCFIFLIPIAIIIFIFVTCQNIHRNVRILSRNKTLRYEPTALNFEQMRYLARLSDPEDLRKTVQRISVKRVVDTPGHSAVRKFIIEYLKKLDWKVELDSFTEKVPILGSLTFHNIMARHNPTAKRYLMLGCHYDSKYFKEFDFEAATDSAVPCALMLNMAKVLKDQLHRSDISLMLVFFDGEEAFENWSDKDSLYGARHLAELWEKRGFLNSIDLFVLLDLIGAKDVVFKSNIQNTYILFQRFVQLEEELIKTGILRTQRPIFKFESSQDNEDDHLPFMRRHVPVIHLISSKYPEVWHLAEDVKQNVDYNTTEQVGFVLRMFVMEYLNSAASQSFGLTKAIH</sequence>
<dbReference type="Proteomes" id="UP001652628">
    <property type="component" value="Chromosome 3"/>
</dbReference>
<evidence type="ECO:0000256" key="5">
    <source>
        <dbReference type="ARBA" id="ARBA00023315"/>
    </source>
</evidence>
<dbReference type="GO" id="GO:0005576">
    <property type="term" value="C:extracellular region"/>
    <property type="evidence" value="ECO:0007669"/>
    <property type="project" value="UniProtKB-SubCell"/>
</dbReference>
<proteinExistence type="inferred from homology"/>
<evidence type="ECO:0000256" key="1">
    <source>
        <dbReference type="ARBA" id="ARBA00000001"/>
    </source>
</evidence>
<dbReference type="InterPro" id="IPR007484">
    <property type="entry name" value="Peptidase_M28"/>
</dbReference>
<evidence type="ECO:0000256" key="2">
    <source>
        <dbReference type="ARBA" id="ARBA00006014"/>
    </source>
</evidence>
<comment type="catalytic activity">
    <reaction evidence="1">
        <text>N-terminal L-glutaminyl-[peptide] = N-terminal 5-oxo-L-prolyl-[peptide] + NH4(+)</text>
        <dbReference type="Rhea" id="RHEA:23652"/>
        <dbReference type="Rhea" id="RHEA-COMP:11736"/>
        <dbReference type="Rhea" id="RHEA-COMP:11846"/>
        <dbReference type="ChEBI" id="CHEBI:28938"/>
        <dbReference type="ChEBI" id="CHEBI:64722"/>
        <dbReference type="ChEBI" id="CHEBI:87215"/>
        <dbReference type="EC" id="2.3.2.5"/>
    </reaction>
</comment>
<name>A0AB40A7C3_DROSZ</name>
<dbReference type="InterPro" id="IPR040234">
    <property type="entry name" value="QC/QCL"/>
</dbReference>
<dbReference type="EC" id="2.3.2.5" evidence="3"/>
<evidence type="ECO:0000256" key="4">
    <source>
        <dbReference type="ARBA" id="ARBA00022679"/>
    </source>
</evidence>
<dbReference type="GO" id="GO:0008270">
    <property type="term" value="F:zinc ion binding"/>
    <property type="evidence" value="ECO:0007669"/>
    <property type="project" value="TreeGrafter"/>
</dbReference>
<feature type="transmembrane region" description="Helical" evidence="6">
    <location>
        <begin position="7"/>
        <end position="27"/>
    </location>
</feature>
<dbReference type="RefSeq" id="XP_036672276.3">
    <property type="nucleotide sequence ID" value="XM_036816381.3"/>
</dbReference>
<evidence type="ECO:0000256" key="3">
    <source>
        <dbReference type="ARBA" id="ARBA00012012"/>
    </source>
</evidence>
<evidence type="ECO:0000313" key="9">
    <source>
        <dbReference type="RefSeq" id="XP_036672276.3"/>
    </source>
</evidence>
<dbReference type="AlphaFoldDB" id="A0AB40A7C3"/>
<dbReference type="CDD" id="cd03880">
    <property type="entry name" value="M28_QC_like"/>
    <property type="match status" value="1"/>
</dbReference>
<evidence type="ECO:0000256" key="6">
    <source>
        <dbReference type="SAM" id="Phobius"/>
    </source>
</evidence>
<gene>
    <name evidence="9" type="primary">LOC108015891</name>
</gene>
<dbReference type="PANTHER" id="PTHR12283:SF6">
    <property type="entry name" value="GLUTAMINYL-PEPTIDE CYCLOTRANSFERASE-RELATED"/>
    <property type="match status" value="1"/>
</dbReference>
<comment type="similarity">
    <text evidence="2">Belongs to the glutaminyl-peptide cyclotransferase family.</text>
</comment>
<dbReference type="PANTHER" id="PTHR12283">
    <property type="entry name" value="GLUTAMINYL-PEPTIDE CYCLOTRANSFERASE"/>
    <property type="match status" value="1"/>
</dbReference>
<keyword evidence="6" id="KW-0812">Transmembrane</keyword>
<keyword evidence="8" id="KW-1185">Reference proteome</keyword>
<dbReference type="GO" id="GO:0016603">
    <property type="term" value="F:glutaminyl-peptide cyclotransferase activity"/>
    <property type="evidence" value="ECO:0007669"/>
    <property type="project" value="UniProtKB-EC"/>
</dbReference>